<evidence type="ECO:0000313" key="3">
    <source>
        <dbReference type="Proteomes" id="UP000250321"/>
    </source>
</evidence>
<reference evidence="2 3" key="1">
    <citation type="submission" date="2018-02" db="EMBL/GenBank/DDBJ databases">
        <title>Draft genome of wild Prunus yedoensis var. nudiflora.</title>
        <authorList>
            <person name="Baek S."/>
            <person name="Kim J.-H."/>
            <person name="Choi K."/>
            <person name="Kim G.-B."/>
            <person name="Cho A."/>
            <person name="Jang H."/>
            <person name="Shin C.-H."/>
            <person name="Yu H.-J."/>
            <person name="Mun J.-H."/>
        </authorList>
    </citation>
    <scope>NUCLEOTIDE SEQUENCE [LARGE SCALE GENOMIC DNA]</scope>
    <source>
        <strain evidence="3">cv. Jeju island</strain>
        <tissue evidence="2">Leaf</tissue>
    </source>
</reference>
<keyword evidence="3" id="KW-1185">Reference proteome</keyword>
<sequence length="77" mass="8612">MELYKQMTAEAVSTARCKNVPEGQPLSGEKSQDTRASGKPSEINFRQVYPARRLKMVKFKGHMLLEVQLLAGISSPF</sequence>
<gene>
    <name evidence="2" type="ORF">Pyn_19036</name>
</gene>
<protein>
    <submittedName>
        <fullName evidence="2">Uncharacterized protein</fullName>
    </submittedName>
</protein>
<accession>A0A314UEH9</accession>
<dbReference type="AlphaFoldDB" id="A0A314UEH9"/>
<evidence type="ECO:0000313" key="2">
    <source>
        <dbReference type="EMBL" id="PQM35751.1"/>
    </source>
</evidence>
<evidence type="ECO:0000256" key="1">
    <source>
        <dbReference type="SAM" id="MobiDB-lite"/>
    </source>
</evidence>
<organism evidence="2 3">
    <name type="scientific">Prunus yedoensis var. nudiflora</name>
    <dbReference type="NCBI Taxonomy" id="2094558"/>
    <lineage>
        <taxon>Eukaryota</taxon>
        <taxon>Viridiplantae</taxon>
        <taxon>Streptophyta</taxon>
        <taxon>Embryophyta</taxon>
        <taxon>Tracheophyta</taxon>
        <taxon>Spermatophyta</taxon>
        <taxon>Magnoliopsida</taxon>
        <taxon>eudicotyledons</taxon>
        <taxon>Gunneridae</taxon>
        <taxon>Pentapetalae</taxon>
        <taxon>rosids</taxon>
        <taxon>fabids</taxon>
        <taxon>Rosales</taxon>
        <taxon>Rosaceae</taxon>
        <taxon>Amygdaloideae</taxon>
        <taxon>Amygdaleae</taxon>
        <taxon>Prunus</taxon>
    </lineage>
</organism>
<comment type="caution">
    <text evidence="2">The sequence shown here is derived from an EMBL/GenBank/DDBJ whole genome shotgun (WGS) entry which is preliminary data.</text>
</comment>
<proteinExistence type="predicted"/>
<feature type="region of interest" description="Disordered" evidence="1">
    <location>
        <begin position="1"/>
        <end position="42"/>
    </location>
</feature>
<dbReference type="OrthoDB" id="672903at2759"/>
<name>A0A314UEH9_PRUYE</name>
<dbReference type="EMBL" id="PJQY01003636">
    <property type="protein sequence ID" value="PQM35751.1"/>
    <property type="molecule type" value="Genomic_DNA"/>
</dbReference>
<dbReference type="Proteomes" id="UP000250321">
    <property type="component" value="Unassembled WGS sequence"/>
</dbReference>